<evidence type="ECO:0000313" key="1">
    <source>
        <dbReference type="EMBL" id="OHA00341.1"/>
    </source>
</evidence>
<accession>A0A1G2KPC2</accession>
<dbReference type="EMBL" id="MHQJ01000051">
    <property type="protein sequence ID" value="OHA00341.1"/>
    <property type="molecule type" value="Genomic_DNA"/>
</dbReference>
<name>A0A1G2KPC2_9BACT</name>
<reference evidence="1 2" key="1">
    <citation type="journal article" date="2016" name="Nat. Commun.">
        <title>Thousands of microbial genomes shed light on interconnected biogeochemical processes in an aquifer system.</title>
        <authorList>
            <person name="Anantharaman K."/>
            <person name="Brown C.T."/>
            <person name="Hug L.A."/>
            <person name="Sharon I."/>
            <person name="Castelle C.J."/>
            <person name="Probst A.J."/>
            <person name="Thomas B.C."/>
            <person name="Singh A."/>
            <person name="Wilkins M.J."/>
            <person name="Karaoz U."/>
            <person name="Brodie E.L."/>
            <person name="Williams K.H."/>
            <person name="Hubbard S.S."/>
            <person name="Banfield J.F."/>
        </authorList>
    </citation>
    <scope>NUCLEOTIDE SEQUENCE [LARGE SCALE GENOMIC DNA]</scope>
</reference>
<proteinExistence type="predicted"/>
<dbReference type="AlphaFoldDB" id="A0A1G2KPC2"/>
<gene>
    <name evidence="1" type="ORF">A3C11_01255</name>
</gene>
<evidence type="ECO:0000313" key="2">
    <source>
        <dbReference type="Proteomes" id="UP000177362"/>
    </source>
</evidence>
<comment type="caution">
    <text evidence="1">The sequence shown here is derived from an EMBL/GenBank/DDBJ whole genome shotgun (WGS) entry which is preliminary data.</text>
</comment>
<organism evidence="1 2">
    <name type="scientific">Candidatus Sungbacteria bacterium RIFCSPHIGHO2_02_FULL_49_12</name>
    <dbReference type="NCBI Taxonomy" id="1802271"/>
    <lineage>
        <taxon>Bacteria</taxon>
        <taxon>Candidatus Sungiibacteriota</taxon>
    </lineage>
</organism>
<sequence length="110" mass="12984">MALILFMLASFSTLKVTIDENYLRLKFGYGIFWKKFPVREIISAKTVKNHWYYGWGIRLWLWPYMWIYNVSGFDAVEITMKNGKIYRIGTDAPGELETAIKQAINYSNQE</sequence>
<evidence type="ECO:0008006" key="3">
    <source>
        <dbReference type="Google" id="ProtNLM"/>
    </source>
</evidence>
<dbReference type="Proteomes" id="UP000177362">
    <property type="component" value="Unassembled WGS sequence"/>
</dbReference>
<protein>
    <recommendedName>
        <fullName evidence="3">DUF304 domain-containing protein</fullName>
    </recommendedName>
</protein>